<gene>
    <name evidence="3" type="ORF">FDK13_20505</name>
</gene>
<dbReference type="PANTHER" id="PTHR21064:SF6">
    <property type="entry name" value="AMINOGLYCOSIDE PHOSPHOTRANSFERASE DOMAIN-CONTAINING PROTEIN"/>
    <property type="match status" value="1"/>
</dbReference>
<dbReference type="RefSeq" id="WP_137341889.1">
    <property type="nucleotide sequence ID" value="NZ_BSQH01000004.1"/>
</dbReference>
<sequence length="337" mass="39765">MLPFPVSNSTLSTKHLADFLQKEYKFRSKTDCKLLKTGISHTYLVTTESDKFVFRIYSLNWRTKTEILEEIRLINLLKDNHISVSYPIADPDGHYIKELNAPEGIRFGVLFSYARGAKALNYAAEIQFKVGETIGKIHSLTQNFNLDRVTYTPEILLENYFDYLKLFLNTEQEEMIYMADLKEVLKESLSNIDKQKVRFGAVHTDIWFDNMHLFGNDEITIFDFDFCGNGMLCQDLGYYIMQLYNLEKDETQFNLKLESFLKGYESITRLSEEEKLIIPYISTSTYFFFLGIQCQRYDNWSNVFLNEIYLSRFINLIIKKWCDYNKIYIRDKVSKLS</sequence>
<evidence type="ECO:0000313" key="4">
    <source>
        <dbReference type="Proteomes" id="UP000304900"/>
    </source>
</evidence>
<comment type="similarity">
    <text evidence="1">Belongs to the pseudomonas-type ThrB family.</text>
</comment>
<evidence type="ECO:0000259" key="2">
    <source>
        <dbReference type="Pfam" id="PF01636"/>
    </source>
</evidence>
<dbReference type="Gene3D" id="3.30.200.20">
    <property type="entry name" value="Phosphorylase Kinase, domain 1"/>
    <property type="match status" value="1"/>
</dbReference>
<evidence type="ECO:0000256" key="1">
    <source>
        <dbReference type="ARBA" id="ARBA00038240"/>
    </source>
</evidence>
<keyword evidence="4" id="KW-1185">Reference proteome</keyword>
<name>A0A4U6D1I8_9BACT</name>
<dbReference type="GO" id="GO:0019202">
    <property type="term" value="F:amino acid kinase activity"/>
    <property type="evidence" value="ECO:0007669"/>
    <property type="project" value="TreeGrafter"/>
</dbReference>
<dbReference type="InterPro" id="IPR050249">
    <property type="entry name" value="Pseudomonas-type_ThrB"/>
</dbReference>
<dbReference type="EMBL" id="SZVO01000010">
    <property type="protein sequence ID" value="TKT90125.1"/>
    <property type="molecule type" value="Genomic_DNA"/>
</dbReference>
<keyword evidence="3" id="KW-0808">Transferase</keyword>
<evidence type="ECO:0000313" key="3">
    <source>
        <dbReference type="EMBL" id="TKT90125.1"/>
    </source>
</evidence>
<dbReference type="PANTHER" id="PTHR21064">
    <property type="entry name" value="AMINOGLYCOSIDE PHOSPHOTRANSFERASE DOMAIN-CONTAINING PROTEIN-RELATED"/>
    <property type="match status" value="1"/>
</dbReference>
<dbReference type="OrthoDB" id="241498at2"/>
<comment type="caution">
    <text evidence="3">The sequence shown here is derived from an EMBL/GenBank/DDBJ whole genome shotgun (WGS) entry which is preliminary data.</text>
</comment>
<dbReference type="Gene3D" id="3.90.1200.10">
    <property type="match status" value="1"/>
</dbReference>
<dbReference type="SUPFAM" id="SSF56112">
    <property type="entry name" value="Protein kinase-like (PK-like)"/>
    <property type="match status" value="1"/>
</dbReference>
<protein>
    <submittedName>
        <fullName evidence="3">Aminoglycoside phosphotransferase</fullName>
    </submittedName>
</protein>
<organism evidence="3 4">
    <name type="scientific">Dyadobacter frigoris</name>
    <dbReference type="NCBI Taxonomy" id="2576211"/>
    <lineage>
        <taxon>Bacteria</taxon>
        <taxon>Pseudomonadati</taxon>
        <taxon>Bacteroidota</taxon>
        <taxon>Cytophagia</taxon>
        <taxon>Cytophagales</taxon>
        <taxon>Spirosomataceae</taxon>
        <taxon>Dyadobacter</taxon>
    </lineage>
</organism>
<feature type="domain" description="Aminoglycoside phosphotransferase" evidence="2">
    <location>
        <begin position="32"/>
        <end position="250"/>
    </location>
</feature>
<dbReference type="Proteomes" id="UP000304900">
    <property type="component" value="Unassembled WGS sequence"/>
</dbReference>
<dbReference type="InterPro" id="IPR011009">
    <property type="entry name" value="Kinase-like_dom_sf"/>
</dbReference>
<reference evidence="3 4" key="1">
    <citation type="submission" date="2019-05" db="EMBL/GenBank/DDBJ databases">
        <title>Dyadobacter AR-3-8 sp. nov., isolated from arctic soil.</title>
        <authorList>
            <person name="Chaudhary D.K."/>
        </authorList>
    </citation>
    <scope>NUCLEOTIDE SEQUENCE [LARGE SCALE GENOMIC DNA]</scope>
    <source>
        <strain evidence="3 4">AR-3-8</strain>
    </source>
</reference>
<dbReference type="InterPro" id="IPR002575">
    <property type="entry name" value="Aminoglycoside_PTrfase"/>
</dbReference>
<dbReference type="Pfam" id="PF01636">
    <property type="entry name" value="APH"/>
    <property type="match status" value="1"/>
</dbReference>
<proteinExistence type="inferred from homology"/>
<accession>A0A4U6D1I8</accession>
<dbReference type="AlphaFoldDB" id="A0A4U6D1I8"/>